<dbReference type="PANTHER" id="PTHR10849">
    <property type="entry name" value="NADH DEHYDROGENASE UBIQUINONE IRON-SULFUR PROTEIN 8, MITOCHONDRIAL"/>
    <property type="match status" value="1"/>
</dbReference>
<feature type="region of interest" description="Disordered" evidence="5">
    <location>
        <begin position="128"/>
        <end position="147"/>
    </location>
</feature>
<evidence type="ECO:0000256" key="4">
    <source>
        <dbReference type="ARBA" id="ARBA00023014"/>
    </source>
</evidence>
<dbReference type="Proteomes" id="UP000078532">
    <property type="component" value="Unassembled WGS sequence"/>
</dbReference>
<feature type="compositionally biased region" description="Low complexity" evidence="5">
    <location>
        <begin position="138"/>
        <end position="147"/>
    </location>
</feature>
<dbReference type="Gene3D" id="3.30.70.3270">
    <property type="match status" value="1"/>
</dbReference>
<evidence type="ECO:0000256" key="1">
    <source>
        <dbReference type="ARBA" id="ARBA00022485"/>
    </source>
</evidence>
<keyword evidence="4" id="KW-0411">Iron-sulfur</keyword>
<keyword evidence="1" id="KW-0004">4Fe-4S</keyword>
<dbReference type="InterPro" id="IPR010226">
    <property type="entry name" value="NADH_quinone_OxRdtase_chainI"/>
</dbReference>
<organism evidence="7 8">
    <name type="scientific">Desulfotomaculum copahuensis</name>
    <dbReference type="NCBI Taxonomy" id="1838280"/>
    <lineage>
        <taxon>Bacteria</taxon>
        <taxon>Bacillati</taxon>
        <taxon>Bacillota</taxon>
        <taxon>Clostridia</taxon>
        <taxon>Eubacteriales</taxon>
        <taxon>Desulfotomaculaceae</taxon>
        <taxon>Desulfotomaculum</taxon>
    </lineage>
</organism>
<proteinExistence type="predicted"/>
<dbReference type="GO" id="GO:0046872">
    <property type="term" value="F:metal ion binding"/>
    <property type="evidence" value="ECO:0007669"/>
    <property type="project" value="UniProtKB-KW"/>
</dbReference>
<evidence type="ECO:0000256" key="5">
    <source>
        <dbReference type="SAM" id="MobiDB-lite"/>
    </source>
</evidence>
<keyword evidence="2" id="KW-0479">Metal-binding</keyword>
<feature type="domain" description="4Fe-4S ferredoxin-type" evidence="6">
    <location>
        <begin position="77"/>
        <end position="106"/>
    </location>
</feature>
<feature type="domain" description="4Fe-4S ferredoxin-type" evidence="6">
    <location>
        <begin position="39"/>
        <end position="68"/>
    </location>
</feature>
<dbReference type="Pfam" id="PF12838">
    <property type="entry name" value="Fer4_7"/>
    <property type="match status" value="1"/>
</dbReference>
<dbReference type="PROSITE" id="PS51379">
    <property type="entry name" value="4FE4S_FER_2"/>
    <property type="match status" value="2"/>
</dbReference>
<dbReference type="InterPro" id="IPR017896">
    <property type="entry name" value="4Fe4S_Fe-S-bd"/>
</dbReference>
<accession>A0A1B7LB22</accession>
<dbReference type="GO" id="GO:0051539">
    <property type="term" value="F:4 iron, 4 sulfur cluster binding"/>
    <property type="evidence" value="ECO:0007669"/>
    <property type="project" value="UniProtKB-KW"/>
</dbReference>
<evidence type="ECO:0000313" key="8">
    <source>
        <dbReference type="Proteomes" id="UP000078532"/>
    </source>
</evidence>
<sequence length="170" mass="18649">MFGQGLIKGLQVTWHEMFKKKVTVQYPEEHAPLAARYHGRFQLDADKCIACGMCANACPNKVIQITKEKVGKKQYLTKYVMRIEYCLFCGLCVESCPKDAIAFSHIINMNQFYRDKVRLVLVDRPAPESLPEGEAAEPDAGGAAAGKAARVQQAARAQAAAGKAADKEGE</sequence>
<reference evidence="7 8" key="1">
    <citation type="submission" date="2016-04" db="EMBL/GenBank/DDBJ databases">
        <authorList>
            <person name="Evans L.H."/>
            <person name="Alamgir A."/>
            <person name="Owens N."/>
            <person name="Weber N.D."/>
            <person name="Virtaneva K."/>
            <person name="Barbian K."/>
            <person name="Babar A."/>
            <person name="Rosenke K."/>
        </authorList>
    </citation>
    <scope>NUCLEOTIDE SEQUENCE [LARGE SCALE GENOMIC DNA]</scope>
    <source>
        <strain evidence="7 8">LMa1</strain>
    </source>
</reference>
<dbReference type="STRING" id="1838280.A6M21_15500"/>
<gene>
    <name evidence="7" type="ORF">A6M21_15500</name>
</gene>
<keyword evidence="3" id="KW-0408">Iron</keyword>
<evidence type="ECO:0000256" key="2">
    <source>
        <dbReference type="ARBA" id="ARBA00022723"/>
    </source>
</evidence>
<keyword evidence="8" id="KW-1185">Reference proteome</keyword>
<dbReference type="RefSeq" id="WP_066671156.1">
    <property type="nucleotide sequence ID" value="NZ_LYVF01000193.1"/>
</dbReference>
<name>A0A1B7LB22_9FIRM</name>
<dbReference type="InterPro" id="IPR017900">
    <property type="entry name" value="4Fe4S_Fe_S_CS"/>
</dbReference>
<evidence type="ECO:0000256" key="3">
    <source>
        <dbReference type="ARBA" id="ARBA00023004"/>
    </source>
</evidence>
<dbReference type="PROSITE" id="PS00198">
    <property type="entry name" value="4FE4S_FER_1"/>
    <property type="match status" value="2"/>
</dbReference>
<evidence type="ECO:0000313" key="7">
    <source>
        <dbReference type="EMBL" id="OAT79506.1"/>
    </source>
</evidence>
<comment type="caution">
    <text evidence="7">The sequence shown here is derived from an EMBL/GenBank/DDBJ whole genome shotgun (WGS) entry which is preliminary data.</text>
</comment>
<evidence type="ECO:0000259" key="6">
    <source>
        <dbReference type="PROSITE" id="PS51379"/>
    </source>
</evidence>
<dbReference type="OrthoDB" id="9803192at2"/>
<dbReference type="AlphaFoldDB" id="A0A1B7LB22"/>
<dbReference type="GO" id="GO:0016020">
    <property type="term" value="C:membrane"/>
    <property type="evidence" value="ECO:0007669"/>
    <property type="project" value="InterPro"/>
</dbReference>
<protein>
    <submittedName>
        <fullName evidence="7">NADH-quinone oxidoreductase</fullName>
    </submittedName>
</protein>
<dbReference type="GO" id="GO:0016651">
    <property type="term" value="F:oxidoreductase activity, acting on NAD(P)H"/>
    <property type="evidence" value="ECO:0007669"/>
    <property type="project" value="InterPro"/>
</dbReference>
<dbReference type="SUPFAM" id="SSF46548">
    <property type="entry name" value="alpha-helical ferredoxin"/>
    <property type="match status" value="1"/>
</dbReference>
<dbReference type="EMBL" id="LYVF01000193">
    <property type="protein sequence ID" value="OAT79506.1"/>
    <property type="molecule type" value="Genomic_DNA"/>
</dbReference>